<dbReference type="SUPFAM" id="SSF55120">
    <property type="entry name" value="Pseudouridine synthase"/>
    <property type="match status" value="1"/>
</dbReference>
<name>A0A6V8NQG2_9ACTN</name>
<dbReference type="GO" id="GO:0140098">
    <property type="term" value="F:catalytic activity, acting on RNA"/>
    <property type="evidence" value="ECO:0007669"/>
    <property type="project" value="UniProtKB-ARBA"/>
</dbReference>
<dbReference type="Proteomes" id="UP000580051">
    <property type="component" value="Unassembled WGS sequence"/>
</dbReference>
<gene>
    <name evidence="2" type="ORF">HKBW3S06_01733</name>
</gene>
<sequence>TGRTHQVRVHFASIGHPVLGDRAYGKKIEIETKEREKLAFPRQMLHAESLGFIHPGTGECLEFHSPMPEDMEESIKQLRG</sequence>
<dbReference type="AlphaFoldDB" id="A0A6V8NQG2"/>
<dbReference type="PANTHER" id="PTHR21600">
    <property type="entry name" value="MITOCHONDRIAL RNA PSEUDOURIDINE SYNTHASE"/>
    <property type="match status" value="1"/>
</dbReference>
<dbReference type="GO" id="GO:0009982">
    <property type="term" value="F:pseudouridine synthase activity"/>
    <property type="evidence" value="ECO:0007669"/>
    <property type="project" value="InterPro"/>
</dbReference>
<evidence type="ECO:0000313" key="2">
    <source>
        <dbReference type="EMBL" id="GFP22505.1"/>
    </source>
</evidence>
<evidence type="ECO:0000256" key="1">
    <source>
        <dbReference type="ARBA" id="ARBA00010876"/>
    </source>
</evidence>
<proteinExistence type="inferred from homology"/>
<evidence type="ECO:0000313" key="3">
    <source>
        <dbReference type="Proteomes" id="UP000580051"/>
    </source>
</evidence>
<dbReference type="Gene3D" id="3.30.2350.10">
    <property type="entry name" value="Pseudouridine synthase"/>
    <property type="match status" value="1"/>
</dbReference>
<comment type="similarity">
    <text evidence="1">Belongs to the pseudouridine synthase RluA family.</text>
</comment>
<accession>A0A6V8NQG2</accession>
<dbReference type="EMBL" id="BLRV01000470">
    <property type="protein sequence ID" value="GFP22505.1"/>
    <property type="molecule type" value="Genomic_DNA"/>
</dbReference>
<protein>
    <submittedName>
        <fullName evidence="2">23S rRNA pseudouridine1911/1915/1917 synthase</fullName>
    </submittedName>
</protein>
<dbReference type="InterPro" id="IPR050188">
    <property type="entry name" value="RluA_PseudoU_synthase"/>
</dbReference>
<feature type="non-terminal residue" evidence="2">
    <location>
        <position position="1"/>
    </location>
</feature>
<reference evidence="2 3" key="1">
    <citation type="journal article" date="2020" name="Front. Microbiol.">
        <title>Single-cell genomics of novel Actinobacteria with the Wood-Ljungdahl pathway discovered in a serpentinizing system.</title>
        <authorList>
            <person name="Merino N."/>
            <person name="Kawai M."/>
            <person name="Boyd E.S."/>
            <person name="Colman D.R."/>
            <person name="McGlynn S.E."/>
            <person name="Nealson K.H."/>
            <person name="Kurokawa K."/>
            <person name="Hongoh Y."/>
        </authorList>
    </citation>
    <scope>NUCLEOTIDE SEQUENCE [LARGE SCALE GENOMIC DNA]</scope>
    <source>
        <strain evidence="2 3">S06</strain>
    </source>
</reference>
<organism evidence="2 3">
    <name type="scientific">Candidatus Hakubella thermalkaliphila</name>
    <dbReference type="NCBI Taxonomy" id="2754717"/>
    <lineage>
        <taxon>Bacteria</taxon>
        <taxon>Bacillati</taxon>
        <taxon>Actinomycetota</taxon>
        <taxon>Actinomycetota incertae sedis</taxon>
        <taxon>Candidatus Hakubellales</taxon>
        <taxon>Candidatus Hakubellaceae</taxon>
        <taxon>Candidatus Hakubella</taxon>
    </lineage>
</organism>
<dbReference type="InterPro" id="IPR020103">
    <property type="entry name" value="PsdUridine_synth_cat_dom_sf"/>
</dbReference>
<dbReference type="GO" id="GO:0003723">
    <property type="term" value="F:RNA binding"/>
    <property type="evidence" value="ECO:0007669"/>
    <property type="project" value="InterPro"/>
</dbReference>
<dbReference type="GO" id="GO:0000455">
    <property type="term" value="P:enzyme-directed rRNA pseudouridine synthesis"/>
    <property type="evidence" value="ECO:0007669"/>
    <property type="project" value="TreeGrafter"/>
</dbReference>
<dbReference type="PANTHER" id="PTHR21600:SF44">
    <property type="entry name" value="RIBOSOMAL LARGE SUBUNIT PSEUDOURIDINE SYNTHASE D"/>
    <property type="match status" value="1"/>
</dbReference>
<comment type="caution">
    <text evidence="2">The sequence shown here is derived from an EMBL/GenBank/DDBJ whole genome shotgun (WGS) entry which is preliminary data.</text>
</comment>